<reference evidence="4" key="1">
    <citation type="journal article" date="2019" name="Int. J. Syst. Evol. Microbiol.">
        <title>The Global Catalogue of Microorganisms (GCM) 10K type strain sequencing project: providing services to taxonomists for standard genome sequencing and annotation.</title>
        <authorList>
            <consortium name="The Broad Institute Genomics Platform"/>
            <consortium name="The Broad Institute Genome Sequencing Center for Infectious Disease"/>
            <person name="Wu L."/>
            <person name="Ma J."/>
        </authorList>
    </citation>
    <scope>NUCLEOTIDE SEQUENCE [LARGE SCALE GENOMIC DNA]</scope>
    <source>
        <strain evidence="4">JCM 12763</strain>
    </source>
</reference>
<dbReference type="Proteomes" id="UP001596242">
    <property type="component" value="Unassembled WGS sequence"/>
</dbReference>
<comment type="caution">
    <text evidence="3">The sequence shown here is derived from an EMBL/GenBank/DDBJ whole genome shotgun (WGS) entry which is preliminary data.</text>
</comment>
<feature type="signal peptide" evidence="2">
    <location>
        <begin position="1"/>
        <end position="27"/>
    </location>
</feature>
<evidence type="ECO:0000313" key="3">
    <source>
        <dbReference type="EMBL" id="MFC6055719.1"/>
    </source>
</evidence>
<feature type="chain" id="PRO_5045260323" description="DUF3558 domain-containing protein" evidence="2">
    <location>
        <begin position="28"/>
        <end position="362"/>
    </location>
</feature>
<feature type="region of interest" description="Disordered" evidence="1">
    <location>
        <begin position="53"/>
        <end position="72"/>
    </location>
</feature>
<gene>
    <name evidence="3" type="ORF">ACFP50_09690</name>
</gene>
<proteinExistence type="predicted"/>
<dbReference type="RefSeq" id="WP_386395321.1">
    <property type="nucleotide sequence ID" value="NZ_JBHSPT010000022.1"/>
</dbReference>
<evidence type="ECO:0008006" key="5">
    <source>
        <dbReference type="Google" id="ProtNLM"/>
    </source>
</evidence>
<keyword evidence="4" id="KW-1185">Reference proteome</keyword>
<keyword evidence="2" id="KW-0732">Signal</keyword>
<organism evidence="3 4">
    <name type="scientific">Streptomyces pratens</name>
    <dbReference type="NCBI Taxonomy" id="887456"/>
    <lineage>
        <taxon>Bacteria</taxon>
        <taxon>Bacillati</taxon>
        <taxon>Actinomycetota</taxon>
        <taxon>Actinomycetes</taxon>
        <taxon>Kitasatosporales</taxon>
        <taxon>Streptomycetaceae</taxon>
        <taxon>Streptomyces</taxon>
    </lineage>
</organism>
<accession>A0ABW1LW73</accession>
<evidence type="ECO:0000256" key="2">
    <source>
        <dbReference type="SAM" id="SignalP"/>
    </source>
</evidence>
<dbReference type="EMBL" id="JBHSPT010000022">
    <property type="protein sequence ID" value="MFC6055719.1"/>
    <property type="molecule type" value="Genomic_DNA"/>
</dbReference>
<evidence type="ECO:0000313" key="4">
    <source>
        <dbReference type="Proteomes" id="UP001596242"/>
    </source>
</evidence>
<evidence type="ECO:0000256" key="1">
    <source>
        <dbReference type="SAM" id="MobiDB-lite"/>
    </source>
</evidence>
<sequence>MSPGPRRKKSLLITAGTLVAVSALVSAHLWQNTNVLGTASFCDQRVDSADAQGALNSSGRVSEGRVQSSPGQPEFTCVIERTSRIPGDRDQQVTLTTANEHGPFPYATHVWKNPGARSYFKDETNGAVTPTGGYVVLPKSCWSKVGNIQGALIVPPDGDSVSAVEATVTKGQADPEGLAQLLTRVARKVAADAGCATPALKDSPELAAPDDVRTTDVGKVCGLPGFSLPDDAVITGVAEPDQEQISKDAQDVWACDLTLAGSAGAAVSFAATSDRDMVDAALQDTYGFRELPNGHGAASFDQAVLHCAEGDVYFAAHWNREYAGALSDKQDRVSKVRGNTFNAFVAAAADLYSCPDVTLTES</sequence>
<name>A0ABW1LW73_9ACTN</name>
<feature type="compositionally biased region" description="Polar residues" evidence="1">
    <location>
        <begin position="54"/>
        <end position="71"/>
    </location>
</feature>
<protein>
    <recommendedName>
        <fullName evidence="5">DUF3558 domain-containing protein</fullName>
    </recommendedName>
</protein>